<dbReference type="Gene3D" id="1.25.40.10">
    <property type="entry name" value="Tetratricopeptide repeat domain"/>
    <property type="match status" value="1"/>
</dbReference>
<dbReference type="PANTHER" id="PTHR21581">
    <property type="entry name" value="D-ALANYL-D-ALANINE CARBOXYPEPTIDASE"/>
    <property type="match status" value="1"/>
</dbReference>
<evidence type="ECO:0000313" key="2">
    <source>
        <dbReference type="EMBL" id="KAG5654355.1"/>
    </source>
</evidence>
<evidence type="ECO:0000256" key="1">
    <source>
        <dbReference type="SAM" id="MobiDB-lite"/>
    </source>
</evidence>
<dbReference type="GO" id="GO:0005794">
    <property type="term" value="C:Golgi apparatus"/>
    <property type="evidence" value="ECO:0007669"/>
    <property type="project" value="TreeGrafter"/>
</dbReference>
<comment type="caution">
    <text evidence="2">The sequence shown here is derived from an EMBL/GenBank/DDBJ whole genome shotgun (WGS) entry which is preliminary data.</text>
</comment>
<feature type="compositionally biased region" description="Low complexity" evidence="1">
    <location>
        <begin position="104"/>
        <end position="122"/>
    </location>
</feature>
<dbReference type="PANTHER" id="PTHR21581:SF6">
    <property type="entry name" value="TRAFFICKING PROTEIN PARTICLE COMPLEX SUBUNIT 12"/>
    <property type="match status" value="1"/>
</dbReference>
<reference evidence="2" key="1">
    <citation type="submission" date="2021-02" db="EMBL/GenBank/DDBJ databases">
        <authorList>
            <person name="Nieuwenhuis M."/>
            <person name="Van De Peppel L.J.J."/>
        </authorList>
    </citation>
    <scope>NUCLEOTIDE SEQUENCE</scope>
    <source>
        <strain evidence="2">D49</strain>
    </source>
</reference>
<keyword evidence="3" id="KW-1185">Reference proteome</keyword>
<organism evidence="2 3">
    <name type="scientific">Sphagnurus paluster</name>
    <dbReference type="NCBI Taxonomy" id="117069"/>
    <lineage>
        <taxon>Eukaryota</taxon>
        <taxon>Fungi</taxon>
        <taxon>Dikarya</taxon>
        <taxon>Basidiomycota</taxon>
        <taxon>Agaricomycotina</taxon>
        <taxon>Agaricomycetes</taxon>
        <taxon>Agaricomycetidae</taxon>
        <taxon>Agaricales</taxon>
        <taxon>Tricholomatineae</taxon>
        <taxon>Lyophyllaceae</taxon>
        <taxon>Sphagnurus</taxon>
    </lineage>
</organism>
<dbReference type="GO" id="GO:0030008">
    <property type="term" value="C:TRAPP complex"/>
    <property type="evidence" value="ECO:0007669"/>
    <property type="project" value="TreeGrafter"/>
</dbReference>
<accession>A0A9P7GVW1</accession>
<feature type="compositionally biased region" description="Polar residues" evidence="1">
    <location>
        <begin position="89"/>
        <end position="103"/>
    </location>
</feature>
<dbReference type="Proteomes" id="UP000717328">
    <property type="component" value="Unassembled WGS sequence"/>
</dbReference>
<evidence type="ECO:0000313" key="3">
    <source>
        <dbReference type="Proteomes" id="UP000717328"/>
    </source>
</evidence>
<dbReference type="SUPFAM" id="SSF48452">
    <property type="entry name" value="TPR-like"/>
    <property type="match status" value="1"/>
</dbReference>
<name>A0A9P7GVW1_9AGAR</name>
<reference evidence="2" key="2">
    <citation type="submission" date="2021-10" db="EMBL/GenBank/DDBJ databases">
        <title>Phylogenomics reveals ancestral predisposition of the termite-cultivated fungus Termitomyces towards a domesticated lifestyle.</title>
        <authorList>
            <person name="Auxier B."/>
            <person name="Grum-Grzhimaylo A."/>
            <person name="Cardenas M.E."/>
            <person name="Lodge J.D."/>
            <person name="Laessoe T."/>
            <person name="Pedersen O."/>
            <person name="Smith M.E."/>
            <person name="Kuyper T.W."/>
            <person name="Franco-Molano E.A."/>
            <person name="Baroni T.J."/>
            <person name="Aanen D.K."/>
        </authorList>
    </citation>
    <scope>NUCLEOTIDE SEQUENCE</scope>
    <source>
        <strain evidence="2">D49</strain>
    </source>
</reference>
<protein>
    <recommendedName>
        <fullName evidence="4">Tetratricopeptide repeat protein 15</fullName>
    </recommendedName>
</protein>
<gene>
    <name evidence="2" type="ORF">H0H81_003813</name>
</gene>
<proteinExistence type="predicted"/>
<dbReference type="InterPro" id="IPR011990">
    <property type="entry name" value="TPR-like_helical_dom_sf"/>
</dbReference>
<sequence length="605" mass="66081">MSESLLSTKSASSSPARSLKRLPSTIGKKIKRQIRRISSSGRHVADKPKNSAIGALITSVNHSIPPAPSDSSSSYSISPPPSPKTSSSARTIYTSHSFAKSQESLLLSTHSSHSSHSSKSSLYMTSEDDSLSKDAVPITVIPDEQDQPLEVEQPPPTEEPMFSSPPAIYIEPEVPEPEVPDPFLIDSDASSEEDTPAASQSQSQATLTPQEIPLSLPAESTPSHSIGLPSPDLKKAVLPPPPSDSESDDDEAPEVYLPGLVIPTMFLPIPNTDPLSTLLTKYIYPPENRPTRDVTGEWQRSDFHTLVMTNSWRALAKMARDRLVTTDPEDLTLVLSLWYLRLACLARLRLFNQTSAECTNLFVVLNGIEPPEARAWVFDRVLPFELEVIHARLKYWVGDHMGYLDALNGLLRKCRTKARQEKGNPTAVSMWKERGARVCLIIASQLLEMKDFRAATKLLKPLCEQGDVSTADLRSAIGRIYLQSGDVQTAERHFEIVAADPAANEDLKDMNAGLLASAEGEWAVNNLSVALLSQGKLKEGIDVLESALKASPSSVVVAEPFLFNLSTLYELRSATAADNKRNLLLEVAKWSGDGLRTACLKMPTT</sequence>
<dbReference type="EMBL" id="JABCKI010000010">
    <property type="protein sequence ID" value="KAG5654355.1"/>
    <property type="molecule type" value="Genomic_DNA"/>
</dbReference>
<feature type="compositionally biased region" description="Polar residues" evidence="1">
    <location>
        <begin position="197"/>
        <end position="209"/>
    </location>
</feature>
<feature type="compositionally biased region" description="Low complexity" evidence="1">
    <location>
        <begin position="1"/>
        <end position="24"/>
    </location>
</feature>
<dbReference type="AlphaFoldDB" id="A0A9P7GVW1"/>
<dbReference type="OrthoDB" id="428342at2759"/>
<evidence type="ECO:0008006" key="4">
    <source>
        <dbReference type="Google" id="ProtNLM"/>
    </source>
</evidence>
<feature type="region of interest" description="Disordered" evidence="1">
    <location>
        <begin position="1"/>
        <end position="252"/>
    </location>
</feature>